<dbReference type="InterPro" id="IPR032710">
    <property type="entry name" value="NTF2-like_dom_sf"/>
</dbReference>
<organism evidence="2 3">
    <name type="scientific">Streptomyces broussonetiae</name>
    <dbReference type="NCBI Taxonomy" id="2686304"/>
    <lineage>
        <taxon>Bacteria</taxon>
        <taxon>Bacillati</taxon>
        <taxon>Actinomycetota</taxon>
        <taxon>Actinomycetes</taxon>
        <taxon>Kitasatosporales</taxon>
        <taxon>Streptomycetaceae</taxon>
        <taxon>Streptomyces</taxon>
    </lineage>
</organism>
<evidence type="ECO:0000313" key="3">
    <source>
        <dbReference type="Proteomes" id="UP000436138"/>
    </source>
</evidence>
<evidence type="ECO:0000256" key="1">
    <source>
        <dbReference type="SAM" id="MobiDB-lite"/>
    </source>
</evidence>
<evidence type="ECO:0000313" key="2">
    <source>
        <dbReference type="EMBL" id="QHA02556.1"/>
    </source>
</evidence>
<dbReference type="Gene3D" id="3.10.450.50">
    <property type="match status" value="1"/>
</dbReference>
<dbReference type="KEGG" id="sbro:GQF42_03960"/>
<dbReference type="PANTHER" id="PTHR30173:SF36">
    <property type="entry name" value="ECF RNA POLYMERASE SIGMA FACTOR SIGJ"/>
    <property type="match status" value="1"/>
</dbReference>
<dbReference type="SUPFAM" id="SSF54427">
    <property type="entry name" value="NTF2-like"/>
    <property type="match status" value="1"/>
</dbReference>
<dbReference type="PANTHER" id="PTHR30173">
    <property type="entry name" value="SIGMA 19 FACTOR"/>
    <property type="match status" value="1"/>
</dbReference>
<protein>
    <recommendedName>
        <fullName evidence="4">SnoaL-like domain-containing protein</fullName>
    </recommendedName>
</protein>
<keyword evidence="3" id="KW-1185">Reference proteome</keyword>
<dbReference type="RefSeq" id="WP_158917674.1">
    <property type="nucleotide sequence ID" value="NZ_CP047020.1"/>
</dbReference>
<dbReference type="AlphaFoldDB" id="A0A6I6N2W3"/>
<dbReference type="Proteomes" id="UP000436138">
    <property type="component" value="Chromosome"/>
</dbReference>
<name>A0A6I6N2W3_9ACTN</name>
<dbReference type="GO" id="GO:0016987">
    <property type="term" value="F:sigma factor activity"/>
    <property type="evidence" value="ECO:0007669"/>
    <property type="project" value="TreeGrafter"/>
</dbReference>
<sequence>MRQVGSRARSHEQARRPRYDASAEVRRKVTDEFLAACVGGDINRMMARLAPDVTAWTDGGGKIRAALRPIFGADKVARWIRSVISTSIPDAGVQEVLVNGRPGHLFISGARPDPVACCDIEEDGTISAIRLIRNPDKLTRVETAD</sequence>
<dbReference type="InterPro" id="IPR052704">
    <property type="entry name" value="ECF_Sigma-70_Domain"/>
</dbReference>
<accession>A0A6I6N2W3</accession>
<reference evidence="2 3" key="1">
    <citation type="submission" date="2019-12" db="EMBL/GenBank/DDBJ databases">
        <title>Streptomyces sp. strain T44 isolated from rhizosphere soil of Broussonetia papyrifera.</title>
        <authorList>
            <person name="Mo P."/>
        </authorList>
    </citation>
    <scope>NUCLEOTIDE SEQUENCE [LARGE SCALE GENOMIC DNA]</scope>
    <source>
        <strain evidence="2 3">T44</strain>
    </source>
</reference>
<feature type="region of interest" description="Disordered" evidence="1">
    <location>
        <begin position="1"/>
        <end position="22"/>
    </location>
</feature>
<dbReference type="EMBL" id="CP047020">
    <property type="protein sequence ID" value="QHA02556.1"/>
    <property type="molecule type" value="Genomic_DNA"/>
</dbReference>
<proteinExistence type="predicted"/>
<gene>
    <name evidence="2" type="ORF">GQF42_03960</name>
</gene>
<evidence type="ECO:0008006" key="4">
    <source>
        <dbReference type="Google" id="ProtNLM"/>
    </source>
</evidence>
<feature type="compositionally biased region" description="Basic and acidic residues" evidence="1">
    <location>
        <begin position="9"/>
        <end position="22"/>
    </location>
</feature>